<gene>
    <name evidence="2" type="ORF">BDV26DRAFT_68065</name>
</gene>
<dbReference type="AlphaFoldDB" id="A0A5N7AUL8"/>
<proteinExistence type="predicted"/>
<reference evidence="2 3" key="1">
    <citation type="submission" date="2019-04" db="EMBL/GenBank/DDBJ databases">
        <title>Friends and foes A comparative genomics studyof 23 Aspergillus species from section Flavi.</title>
        <authorList>
            <consortium name="DOE Joint Genome Institute"/>
            <person name="Kjaerbolling I."/>
            <person name="Vesth T."/>
            <person name="Frisvad J.C."/>
            <person name="Nybo J.L."/>
            <person name="Theobald S."/>
            <person name="Kildgaard S."/>
            <person name="Isbrandt T."/>
            <person name="Kuo A."/>
            <person name="Sato A."/>
            <person name="Lyhne E.K."/>
            <person name="Kogle M.E."/>
            <person name="Wiebenga A."/>
            <person name="Kun R.S."/>
            <person name="Lubbers R.J."/>
            <person name="Makela M.R."/>
            <person name="Barry K."/>
            <person name="Chovatia M."/>
            <person name="Clum A."/>
            <person name="Daum C."/>
            <person name="Haridas S."/>
            <person name="He G."/>
            <person name="LaButti K."/>
            <person name="Lipzen A."/>
            <person name="Mondo S."/>
            <person name="Riley R."/>
            <person name="Salamov A."/>
            <person name="Simmons B.A."/>
            <person name="Magnuson J.K."/>
            <person name="Henrissat B."/>
            <person name="Mortensen U.H."/>
            <person name="Larsen T.O."/>
            <person name="Devries R.P."/>
            <person name="Grigoriev I.V."/>
            <person name="Machida M."/>
            <person name="Baker S.E."/>
            <person name="Andersen M.R."/>
        </authorList>
    </citation>
    <scope>NUCLEOTIDE SEQUENCE [LARGE SCALE GENOMIC DNA]</scope>
    <source>
        <strain evidence="2 3">IBT 29228</strain>
    </source>
</reference>
<name>A0A5N7AUL8_9EURO</name>
<dbReference type="Proteomes" id="UP000326198">
    <property type="component" value="Unassembled WGS sequence"/>
</dbReference>
<keyword evidence="3" id="KW-1185">Reference proteome</keyword>
<evidence type="ECO:0000313" key="2">
    <source>
        <dbReference type="EMBL" id="KAE8373433.1"/>
    </source>
</evidence>
<organism evidence="2 3">
    <name type="scientific">Aspergillus bertholletiae</name>
    <dbReference type="NCBI Taxonomy" id="1226010"/>
    <lineage>
        <taxon>Eukaryota</taxon>
        <taxon>Fungi</taxon>
        <taxon>Dikarya</taxon>
        <taxon>Ascomycota</taxon>
        <taxon>Pezizomycotina</taxon>
        <taxon>Eurotiomycetes</taxon>
        <taxon>Eurotiomycetidae</taxon>
        <taxon>Eurotiales</taxon>
        <taxon>Aspergillaceae</taxon>
        <taxon>Aspergillus</taxon>
        <taxon>Aspergillus subgen. Circumdati</taxon>
    </lineage>
</organism>
<dbReference type="EMBL" id="ML736315">
    <property type="protein sequence ID" value="KAE8373433.1"/>
    <property type="molecule type" value="Genomic_DNA"/>
</dbReference>
<evidence type="ECO:0000313" key="3">
    <source>
        <dbReference type="Proteomes" id="UP000326198"/>
    </source>
</evidence>
<evidence type="ECO:0000256" key="1">
    <source>
        <dbReference type="SAM" id="MobiDB-lite"/>
    </source>
</evidence>
<protein>
    <submittedName>
        <fullName evidence="2">Uncharacterized protein</fullName>
    </submittedName>
</protein>
<accession>A0A5N7AUL8</accession>
<feature type="region of interest" description="Disordered" evidence="1">
    <location>
        <begin position="43"/>
        <end position="77"/>
    </location>
</feature>
<sequence>MFNPTHCNTANYCVPSILPRCFHPFSLQRGILNPSLHFTHKKKKAPRGKWGQLRSTTRPLGSSFHRLSPESQQLRETMRDSEIKMGYRESCGQPDSFTFPVKTCPRKTIILVTRRW</sequence>